<evidence type="ECO:0000259" key="3">
    <source>
        <dbReference type="Pfam" id="PF04355"/>
    </source>
</evidence>
<evidence type="ECO:0000313" key="5">
    <source>
        <dbReference type="Proteomes" id="UP000295263"/>
    </source>
</evidence>
<organism evidence="4 5">
    <name type="scientific">Raoultella ornithinolytica</name>
    <name type="common">Klebsiella ornithinolytica</name>
    <dbReference type="NCBI Taxonomy" id="54291"/>
    <lineage>
        <taxon>Bacteria</taxon>
        <taxon>Pseudomonadati</taxon>
        <taxon>Pseudomonadota</taxon>
        <taxon>Gammaproteobacteria</taxon>
        <taxon>Enterobacterales</taxon>
        <taxon>Enterobacteriaceae</taxon>
        <taxon>Klebsiella/Raoultella group</taxon>
        <taxon>Raoultella</taxon>
    </lineage>
</organism>
<proteinExistence type="predicted"/>
<name>A0ABD7QGU3_RAOOR</name>
<dbReference type="Pfam" id="PF04355">
    <property type="entry name" value="BamE"/>
    <property type="match status" value="1"/>
</dbReference>
<dbReference type="PROSITE" id="PS51257">
    <property type="entry name" value="PROKAR_LIPOPROTEIN"/>
    <property type="match status" value="1"/>
</dbReference>
<keyword evidence="1" id="KW-0732">Signal</keyword>
<feature type="domain" description="Outer membrane protein assembly factor BamE" evidence="3">
    <location>
        <begin position="36"/>
        <end position="107"/>
    </location>
</feature>
<dbReference type="EMBL" id="SLYQ01000005">
    <property type="protein sequence ID" value="TCQ72538.1"/>
    <property type="molecule type" value="Genomic_DNA"/>
</dbReference>
<protein>
    <submittedName>
        <fullName evidence="4">Outer membrane protein assembly factor BamE (Lipoprotein component of BamABCDE complex)</fullName>
    </submittedName>
</protein>
<dbReference type="AlphaFoldDB" id="A0ABD7QGU3"/>
<dbReference type="Gene3D" id="3.30.1450.10">
    <property type="match status" value="1"/>
</dbReference>
<dbReference type="InterPro" id="IPR007450">
    <property type="entry name" value="BamE_dom"/>
</dbReference>
<dbReference type="InterPro" id="IPR037873">
    <property type="entry name" value="BamE-like"/>
</dbReference>
<dbReference type="Proteomes" id="UP000295263">
    <property type="component" value="Unassembled WGS sequence"/>
</dbReference>
<comment type="caution">
    <text evidence="4">The sequence shown here is derived from an EMBL/GenBank/DDBJ whole genome shotgun (WGS) entry which is preliminary data.</text>
</comment>
<accession>A0ABD7QGU3</accession>
<dbReference type="RefSeq" id="WP_132512891.1">
    <property type="nucleotide sequence ID" value="NZ_SLYQ01000005.1"/>
</dbReference>
<keyword evidence="2" id="KW-0472">Membrane</keyword>
<gene>
    <name evidence="4" type="ORF">EC841_10583</name>
</gene>
<sequence length="115" mass="12917">MNKITTLLALCLTLLISGCIGHIDRTHEGSVQKLSEKELSKNLIPGKTTKRDVLLLLGRPTLPEDYNAKNDWVYHSKTTGKALYVIAPINYDKEVTLTLKFNDNKTLVSSQYRAN</sequence>
<evidence type="ECO:0000256" key="2">
    <source>
        <dbReference type="ARBA" id="ARBA00023136"/>
    </source>
</evidence>
<reference evidence="4 5" key="1">
    <citation type="submission" date="2019-03" db="EMBL/GenBank/DDBJ databases">
        <title>Genomic analyses of the natural microbiome of Caenorhabditis elegans.</title>
        <authorList>
            <person name="Samuel B."/>
        </authorList>
    </citation>
    <scope>NUCLEOTIDE SEQUENCE [LARGE SCALE GENOMIC DNA]</scope>
    <source>
        <strain evidence="4 5">JUb54</strain>
    </source>
</reference>
<evidence type="ECO:0000256" key="1">
    <source>
        <dbReference type="ARBA" id="ARBA00022729"/>
    </source>
</evidence>
<evidence type="ECO:0000313" key="4">
    <source>
        <dbReference type="EMBL" id="TCQ72538.1"/>
    </source>
</evidence>